<dbReference type="AlphaFoldDB" id="A0A1I5BG63"/>
<dbReference type="InterPro" id="IPR046290">
    <property type="entry name" value="DUF6327"/>
</dbReference>
<keyword evidence="2" id="KW-1185">Reference proteome</keyword>
<accession>A0A1I5BG63</accession>
<reference evidence="2" key="1">
    <citation type="submission" date="2016-10" db="EMBL/GenBank/DDBJ databases">
        <authorList>
            <person name="Varghese N."/>
            <person name="Submissions S."/>
        </authorList>
    </citation>
    <scope>NUCLEOTIDE SEQUENCE [LARGE SCALE GENOMIC DNA]</scope>
    <source>
        <strain evidence="2">DSM 23925</strain>
    </source>
</reference>
<dbReference type="EMBL" id="FOVN01000003">
    <property type="protein sequence ID" value="SFN73748.1"/>
    <property type="molecule type" value="Genomic_DNA"/>
</dbReference>
<protein>
    <recommendedName>
        <fullName evidence="3">Glutaminyl-tRNA synthetase</fullName>
    </recommendedName>
</protein>
<dbReference type="STRING" id="649333.SAMN04487989_103118"/>
<name>A0A1I5BG63_9FLAO</name>
<dbReference type="Pfam" id="PF19852">
    <property type="entry name" value="DUF6327"/>
    <property type="match status" value="1"/>
</dbReference>
<dbReference type="OrthoDB" id="1149272at2"/>
<proteinExistence type="predicted"/>
<sequence length="66" mass="7956">MRNYQSFTEIESDLKRLDLERKIALEEMKLLKTEFKEDLKPSNWISTLMNVAGKYGLYVLMKKIWK</sequence>
<dbReference type="Proteomes" id="UP000198705">
    <property type="component" value="Unassembled WGS sequence"/>
</dbReference>
<gene>
    <name evidence="1" type="ORF">SAMN04487989_103118</name>
</gene>
<evidence type="ECO:0008006" key="3">
    <source>
        <dbReference type="Google" id="ProtNLM"/>
    </source>
</evidence>
<evidence type="ECO:0000313" key="2">
    <source>
        <dbReference type="Proteomes" id="UP000198705"/>
    </source>
</evidence>
<organism evidence="1 2">
    <name type="scientific">Bizionia echini</name>
    <dbReference type="NCBI Taxonomy" id="649333"/>
    <lineage>
        <taxon>Bacteria</taxon>
        <taxon>Pseudomonadati</taxon>
        <taxon>Bacteroidota</taxon>
        <taxon>Flavobacteriia</taxon>
        <taxon>Flavobacteriales</taxon>
        <taxon>Flavobacteriaceae</taxon>
        <taxon>Bizionia</taxon>
    </lineage>
</organism>
<evidence type="ECO:0000313" key="1">
    <source>
        <dbReference type="EMBL" id="SFN73748.1"/>
    </source>
</evidence>
<dbReference type="RefSeq" id="WP_092207846.1">
    <property type="nucleotide sequence ID" value="NZ_FOVN01000003.1"/>
</dbReference>